<evidence type="ECO:0000313" key="8">
    <source>
        <dbReference type="EMBL" id="OLP56471.1"/>
    </source>
</evidence>
<accession>A0A1Q9AM71</accession>
<evidence type="ECO:0000256" key="1">
    <source>
        <dbReference type="ARBA" id="ARBA00004167"/>
    </source>
</evidence>
<dbReference type="Pfam" id="PF07886">
    <property type="entry name" value="BA14K"/>
    <property type="match status" value="2"/>
</dbReference>
<evidence type="ECO:0000313" key="9">
    <source>
        <dbReference type="Proteomes" id="UP000186143"/>
    </source>
</evidence>
<reference evidence="8 9" key="1">
    <citation type="submission" date="2016-09" db="EMBL/GenBank/DDBJ databases">
        <title>Rhizobium sp. nov., a novel species isolated from the rice rhizosphere.</title>
        <authorList>
            <person name="Zhao J."/>
            <person name="Zhang X."/>
        </authorList>
    </citation>
    <scope>NUCLEOTIDE SEQUENCE [LARGE SCALE GENOMIC DNA]</scope>
    <source>
        <strain evidence="8 9">MH17</strain>
    </source>
</reference>
<evidence type="ECO:0000256" key="4">
    <source>
        <dbReference type="ARBA" id="ARBA00022475"/>
    </source>
</evidence>
<dbReference type="GO" id="GO:0016020">
    <property type="term" value="C:membrane"/>
    <property type="evidence" value="ECO:0007669"/>
    <property type="project" value="UniProtKB-SubCell"/>
</dbReference>
<keyword evidence="4" id="KW-0472">Membrane</keyword>
<dbReference type="RefSeq" id="WP_075633487.1">
    <property type="nucleotide sequence ID" value="NZ_MKIO01000021.1"/>
</dbReference>
<evidence type="ECO:0000256" key="6">
    <source>
        <dbReference type="ARBA" id="ARBA00025321"/>
    </source>
</evidence>
<evidence type="ECO:0000256" key="3">
    <source>
        <dbReference type="ARBA" id="ARBA00020552"/>
    </source>
</evidence>
<evidence type="ECO:0000256" key="7">
    <source>
        <dbReference type="SAM" id="SignalP"/>
    </source>
</evidence>
<gene>
    <name evidence="8" type="ORF">BJF92_10155</name>
</gene>
<name>A0A1Q9AM71_9HYPH</name>
<protein>
    <recommendedName>
        <fullName evidence="3">Lectin-like protein BA14k</fullName>
    </recommendedName>
</protein>
<dbReference type="EMBL" id="MKIO01000021">
    <property type="protein sequence ID" value="OLP56471.1"/>
    <property type="molecule type" value="Genomic_DNA"/>
</dbReference>
<sequence length="208" mass="22696">MKTLLSLTFAMTTSLGLLAGGLFAATHLSNGEPTHHFDHLGAPLWTSIPHRVDPANIGYQREAPDSQMIARGKASEVRLAELEREKSAEPDARTALASLPQASAGYNEAHLAYCRQRYRSYDPADNSYRPFSGGRQPCVSPYMNDQVQSASADIVAQDDGAVLEMGDTGGASMDAHAQWCSARYRSYDPVSDSYRSFSGDVRRCISPY</sequence>
<dbReference type="GO" id="GO:0030246">
    <property type="term" value="F:carbohydrate binding"/>
    <property type="evidence" value="ECO:0007669"/>
    <property type="project" value="UniProtKB-KW"/>
</dbReference>
<dbReference type="InterPro" id="IPR012413">
    <property type="entry name" value="BA14K"/>
</dbReference>
<evidence type="ECO:0000256" key="2">
    <source>
        <dbReference type="ARBA" id="ARBA00010270"/>
    </source>
</evidence>
<dbReference type="OrthoDB" id="8117189at2"/>
<comment type="similarity">
    <text evidence="2">Belongs to the BA14k family.</text>
</comment>
<dbReference type="Proteomes" id="UP000186143">
    <property type="component" value="Unassembled WGS sequence"/>
</dbReference>
<proteinExistence type="inferred from homology"/>
<comment type="function">
    <text evidence="6">Has immunoglobulin-binding and hemagglutination properties, and can bind to mannose. Essential for virulence. May be involved in LPS biosynthesis or polysaccharide transport.</text>
</comment>
<keyword evidence="7" id="KW-0732">Signal</keyword>
<comment type="caution">
    <text evidence="8">The sequence shown here is derived from an EMBL/GenBank/DDBJ whole genome shotgun (WGS) entry which is preliminary data.</text>
</comment>
<comment type="subcellular location">
    <subcellularLocation>
        <location evidence="1">Membrane</location>
        <topology evidence="1">Single-pass membrane protein</topology>
    </subcellularLocation>
</comment>
<dbReference type="AlphaFoldDB" id="A0A1Q9AM71"/>
<keyword evidence="5" id="KW-0430">Lectin</keyword>
<feature type="signal peptide" evidence="7">
    <location>
        <begin position="1"/>
        <end position="19"/>
    </location>
</feature>
<organism evidence="8 9">
    <name type="scientific">Xaviernesmea rhizosphaerae</name>
    <dbReference type="NCBI Taxonomy" id="1672749"/>
    <lineage>
        <taxon>Bacteria</taxon>
        <taxon>Pseudomonadati</taxon>
        <taxon>Pseudomonadota</taxon>
        <taxon>Alphaproteobacteria</taxon>
        <taxon>Hyphomicrobiales</taxon>
        <taxon>Rhizobiaceae</taxon>
        <taxon>Rhizobium/Agrobacterium group</taxon>
        <taxon>Xaviernesmea</taxon>
    </lineage>
</organism>
<evidence type="ECO:0000256" key="5">
    <source>
        <dbReference type="ARBA" id="ARBA00022734"/>
    </source>
</evidence>
<feature type="chain" id="PRO_5013181028" description="Lectin-like protein BA14k" evidence="7">
    <location>
        <begin position="20"/>
        <end position="208"/>
    </location>
</feature>
<keyword evidence="4" id="KW-1003">Cell membrane</keyword>